<dbReference type="GO" id="GO:0009086">
    <property type="term" value="P:methionine biosynthetic process"/>
    <property type="evidence" value="ECO:0007669"/>
    <property type="project" value="InterPro"/>
</dbReference>
<gene>
    <name evidence="9" type="ORF">FC47_GL001132</name>
</gene>
<feature type="binding site" evidence="7">
    <location>
        <position position="290"/>
    </location>
    <ligand>
        <name>Zn(2+)</name>
        <dbReference type="ChEBI" id="CHEBI:29105"/>
    </ligand>
</feature>
<dbReference type="InterPro" id="IPR017226">
    <property type="entry name" value="BHMT-like"/>
</dbReference>
<evidence type="ECO:0000256" key="5">
    <source>
        <dbReference type="ARBA" id="ARBA00076752"/>
    </source>
</evidence>
<dbReference type="PANTHER" id="PTHR46015">
    <property type="entry name" value="ZGC:172121"/>
    <property type="match status" value="1"/>
</dbReference>
<dbReference type="Proteomes" id="UP000050901">
    <property type="component" value="Unassembled WGS sequence"/>
</dbReference>
<proteinExistence type="predicted"/>
<dbReference type="GO" id="GO:0008270">
    <property type="term" value="F:zinc ion binding"/>
    <property type="evidence" value="ECO:0007669"/>
    <property type="project" value="InterPro"/>
</dbReference>
<dbReference type="GO" id="GO:0008898">
    <property type="term" value="F:S-adenosylmethionine-homocysteine S-methyltransferase activity"/>
    <property type="evidence" value="ECO:0007669"/>
    <property type="project" value="TreeGrafter"/>
</dbReference>
<comment type="cofactor">
    <cofactor evidence="6">
        <name>Zn(2+)</name>
        <dbReference type="ChEBI" id="CHEBI:29105"/>
    </cofactor>
    <text evidence="6">Binds 1 zinc ion per subunit.</text>
</comment>
<dbReference type="InterPro" id="IPR051486">
    <property type="entry name" value="Hcy_S-methyltransferase"/>
</dbReference>
<evidence type="ECO:0000256" key="3">
    <source>
        <dbReference type="ARBA" id="ARBA00022723"/>
    </source>
</evidence>
<dbReference type="PANTHER" id="PTHR46015:SF1">
    <property type="entry name" value="HOMOCYSTEINE S-METHYLTRANSFERASE-LIKE ISOFORM 1"/>
    <property type="match status" value="1"/>
</dbReference>
<dbReference type="FunFam" id="3.20.20.330:FF:000002">
    <property type="entry name" value="Homocysteine S-methyltransferase"/>
    <property type="match status" value="1"/>
</dbReference>
<dbReference type="NCBIfam" id="NF007020">
    <property type="entry name" value="PRK09485.1"/>
    <property type="match status" value="1"/>
</dbReference>
<comment type="caution">
    <text evidence="9">The sequence shown here is derived from an EMBL/GenBank/DDBJ whole genome shotgun (WGS) entry which is preliminary data.</text>
</comment>
<dbReference type="Pfam" id="PF02574">
    <property type="entry name" value="S-methyl_trans"/>
    <property type="match status" value="1"/>
</dbReference>
<evidence type="ECO:0000256" key="2">
    <source>
        <dbReference type="ARBA" id="ARBA00022679"/>
    </source>
</evidence>
<accession>A0A0R1NWE7</accession>
<dbReference type="InterPro" id="IPR036589">
    <property type="entry name" value="HCY_dom_sf"/>
</dbReference>
<dbReference type="GO" id="GO:0032259">
    <property type="term" value="P:methylation"/>
    <property type="evidence" value="ECO:0007669"/>
    <property type="project" value="UniProtKB-KW"/>
</dbReference>
<dbReference type="Gene3D" id="3.20.20.330">
    <property type="entry name" value="Homocysteine-binding-like domain"/>
    <property type="match status" value="1"/>
</dbReference>
<evidence type="ECO:0000259" key="8">
    <source>
        <dbReference type="PROSITE" id="PS50970"/>
    </source>
</evidence>
<dbReference type="SUPFAM" id="SSF82282">
    <property type="entry name" value="Homocysteine S-methyltransferase"/>
    <property type="match status" value="1"/>
</dbReference>
<sequence>MKVMVKKSIFSNPLVIDGSMSTSLERLGCDTDNELWTAAALINQPELVYQVHKEYFEAGARLAITDTYQANLPALKKAGLTEKQARQVIEKAVELAKQARDDYEIETGAHGYVAGSLGPYGAYLANGSEYRGDYELTSAEYQEFYRPRLEAIVNAGVDCLALETQPKLSEVKAVLDLLKNEYPDQKVYVSFTLQNAETISEGTKLADAAKAVAQYDQVIGVGVNCIPPRLVTPAIKKLKEATALPIIVYPNSGASYDATTKTWSAAPAEDDFGKLTKEWLLAGASAIGGCCTTTPADIAKIAAVLNDQ</sequence>
<evidence type="ECO:0000313" key="10">
    <source>
        <dbReference type="Proteomes" id="UP000050901"/>
    </source>
</evidence>
<dbReference type="EMBL" id="AZEQ01000023">
    <property type="protein sequence ID" value="KRL23993.1"/>
    <property type="molecule type" value="Genomic_DNA"/>
</dbReference>
<keyword evidence="4 6" id="KW-0862">Zinc</keyword>
<keyword evidence="2 7" id="KW-0808">Transferase</keyword>
<keyword evidence="1 7" id="KW-0489">Methyltransferase</keyword>
<feature type="domain" description="Hcy-binding" evidence="8">
    <location>
        <begin position="2"/>
        <end position="305"/>
    </location>
</feature>
<keyword evidence="3 6" id="KW-0479">Metal-binding</keyword>
<evidence type="ECO:0000256" key="1">
    <source>
        <dbReference type="ARBA" id="ARBA00022603"/>
    </source>
</evidence>
<dbReference type="AlphaFoldDB" id="A0A0R1NWE7"/>
<evidence type="ECO:0000313" key="9">
    <source>
        <dbReference type="EMBL" id="KRL23993.1"/>
    </source>
</evidence>
<dbReference type="GO" id="GO:0033528">
    <property type="term" value="P:S-methylmethionine cycle"/>
    <property type="evidence" value="ECO:0007669"/>
    <property type="project" value="TreeGrafter"/>
</dbReference>
<dbReference type="PATRIC" id="fig|1423771.3.peg.1142"/>
<evidence type="ECO:0000256" key="6">
    <source>
        <dbReference type="PIRSR" id="PIRSR037505-2"/>
    </source>
</evidence>
<evidence type="ECO:0000256" key="7">
    <source>
        <dbReference type="PROSITE-ProRule" id="PRU00333"/>
    </source>
</evidence>
<name>A0A0R1NWE7_LIMMU</name>
<evidence type="ECO:0000256" key="4">
    <source>
        <dbReference type="ARBA" id="ARBA00022833"/>
    </source>
</evidence>
<dbReference type="PROSITE" id="PS50970">
    <property type="entry name" value="HCY"/>
    <property type="match status" value="1"/>
</dbReference>
<dbReference type="PIRSF" id="PIRSF037505">
    <property type="entry name" value="Betaine_HMT"/>
    <property type="match status" value="1"/>
</dbReference>
<protein>
    <recommendedName>
        <fullName evidence="5">S-methylmethionine:homocysteine methyltransferase</fullName>
    </recommendedName>
</protein>
<feature type="binding site" evidence="7">
    <location>
        <position position="291"/>
    </location>
    <ligand>
        <name>Zn(2+)</name>
        <dbReference type="ChEBI" id="CHEBI:29105"/>
    </ligand>
</feature>
<reference evidence="9 10" key="1">
    <citation type="journal article" date="2015" name="Genome Announc.">
        <title>Expanding the biotechnology potential of lactobacilli through comparative genomics of 213 strains and associated genera.</title>
        <authorList>
            <person name="Sun Z."/>
            <person name="Harris H.M."/>
            <person name="McCann A."/>
            <person name="Guo C."/>
            <person name="Argimon S."/>
            <person name="Zhang W."/>
            <person name="Yang X."/>
            <person name="Jeffery I.B."/>
            <person name="Cooney J.C."/>
            <person name="Kagawa T.F."/>
            <person name="Liu W."/>
            <person name="Song Y."/>
            <person name="Salvetti E."/>
            <person name="Wrobel A."/>
            <person name="Rasinkangas P."/>
            <person name="Parkhill J."/>
            <person name="Rea M.C."/>
            <person name="O'Sullivan O."/>
            <person name="Ritari J."/>
            <person name="Douillard F.P."/>
            <person name="Paul Ross R."/>
            <person name="Yang R."/>
            <person name="Briner A.E."/>
            <person name="Felis G.E."/>
            <person name="de Vos W.M."/>
            <person name="Barrangou R."/>
            <person name="Klaenhammer T.R."/>
            <person name="Caufield P.W."/>
            <person name="Cui Y."/>
            <person name="Zhang H."/>
            <person name="O'Toole P.W."/>
        </authorList>
    </citation>
    <scope>NUCLEOTIDE SEQUENCE [LARGE SCALE GENOMIC DNA]</scope>
    <source>
        <strain evidence="9 10">DSM 13345</strain>
    </source>
</reference>
<feature type="binding site" evidence="6 7">
    <location>
        <position position="225"/>
    </location>
    <ligand>
        <name>Zn(2+)</name>
        <dbReference type="ChEBI" id="CHEBI:29105"/>
    </ligand>
</feature>
<dbReference type="InterPro" id="IPR003726">
    <property type="entry name" value="HCY_dom"/>
</dbReference>
<organism evidence="9 10">
    <name type="scientific">Limosilactobacillus mucosae DSM 13345</name>
    <dbReference type="NCBI Taxonomy" id="1423771"/>
    <lineage>
        <taxon>Bacteria</taxon>
        <taxon>Bacillati</taxon>
        <taxon>Bacillota</taxon>
        <taxon>Bacilli</taxon>
        <taxon>Lactobacillales</taxon>
        <taxon>Lactobacillaceae</taxon>
        <taxon>Limosilactobacillus</taxon>
    </lineage>
</organism>